<gene>
    <name evidence="1" type="ORF">JCM19237_2687</name>
</gene>
<evidence type="ECO:0000313" key="2">
    <source>
        <dbReference type="Proteomes" id="UP000029227"/>
    </source>
</evidence>
<dbReference type="Proteomes" id="UP000029227">
    <property type="component" value="Unassembled WGS sequence"/>
</dbReference>
<dbReference type="EMBL" id="BBMN01000012">
    <property type="protein sequence ID" value="GAL06590.1"/>
    <property type="molecule type" value="Genomic_DNA"/>
</dbReference>
<accession>A0A090QTU9</accession>
<proteinExistence type="predicted"/>
<sequence>MAGTFGHEKDKLAISRGVYDLSWQPNLEQLDPEHCMATGYSCRSQVKRFEKIKMKHPTQVLLKVLNASA</sequence>
<dbReference type="STRING" id="754436.JCM19237_2687"/>
<dbReference type="EC" id="1.1.99.14" evidence="1"/>
<name>A0A090QTU9_9GAMM</name>
<dbReference type="eggNOG" id="COG0247">
    <property type="taxonomic scope" value="Bacteria"/>
</dbReference>
<keyword evidence="1" id="KW-0560">Oxidoreductase</keyword>
<evidence type="ECO:0000313" key="1">
    <source>
        <dbReference type="EMBL" id="GAL06590.1"/>
    </source>
</evidence>
<comment type="caution">
    <text evidence="1">The sequence shown here is derived from an EMBL/GenBank/DDBJ whole genome shotgun (WGS) entry which is preliminary data.</text>
</comment>
<dbReference type="AlphaFoldDB" id="A0A090QTU9"/>
<organism evidence="1 2">
    <name type="scientific">Photobacterium aphoticum</name>
    <dbReference type="NCBI Taxonomy" id="754436"/>
    <lineage>
        <taxon>Bacteria</taxon>
        <taxon>Pseudomonadati</taxon>
        <taxon>Pseudomonadota</taxon>
        <taxon>Gammaproteobacteria</taxon>
        <taxon>Vibrionales</taxon>
        <taxon>Vibrionaceae</taxon>
        <taxon>Photobacterium</taxon>
    </lineage>
</organism>
<protein>
    <submittedName>
        <fullName evidence="1">Glycolate dehydrogenase subunit GlcD</fullName>
        <ecNumber evidence="1">1.1.99.14</ecNumber>
    </submittedName>
</protein>
<dbReference type="GO" id="GO:0019154">
    <property type="term" value="F:glycolate dehydrogenase activity"/>
    <property type="evidence" value="ECO:0007669"/>
    <property type="project" value="UniProtKB-EC"/>
</dbReference>
<reference evidence="1 2" key="1">
    <citation type="journal article" date="2014" name="Genome Announc.">
        <title>Draft Genome Sequences of Two Vibrionaceae Species, Vibrio ponticus C121 and Photobacterium aphoticum C119, Isolated as Coral Reef Microbiota.</title>
        <authorList>
            <person name="Al-saari N."/>
            <person name="Meirelles P.M."/>
            <person name="Mino S."/>
            <person name="Suda W."/>
            <person name="Oshima K."/>
            <person name="Hattori M."/>
            <person name="Ohkuma M."/>
            <person name="Thompson F.L."/>
            <person name="Gomez-Gil B."/>
            <person name="Sawabe T."/>
            <person name="Sawabe T."/>
        </authorList>
    </citation>
    <scope>NUCLEOTIDE SEQUENCE [LARGE SCALE GENOMIC DNA]</scope>
    <source>
        <strain evidence="1 2">JCM 19237</strain>
    </source>
</reference>